<feature type="domain" description="DUF5126" evidence="3">
    <location>
        <begin position="125"/>
        <end position="227"/>
    </location>
</feature>
<evidence type="ECO:0000259" key="2">
    <source>
        <dbReference type="Pfam" id="PF16391"/>
    </source>
</evidence>
<comment type="caution">
    <text evidence="4">The sequence shown here is derived from an EMBL/GenBank/DDBJ whole genome shotgun (WGS) entry which is preliminary data.</text>
</comment>
<dbReference type="Pfam" id="PF16391">
    <property type="entry name" value="DUF5000"/>
    <property type="match status" value="1"/>
</dbReference>
<dbReference type="AlphaFoldDB" id="A0A399SVG2"/>
<feature type="domain" description="DUF5000" evidence="2">
    <location>
        <begin position="288"/>
        <end position="420"/>
    </location>
</feature>
<sequence length="425" mass="48299">MKTRIFNILFLIALVGIVFSCNEEETRISGSDDSIPPNQPTDITYNPLYGGARFYYEIPSDEDLLSVDAVYTNKHGKTFSFSSSYFKDSLDVYGFGDTIEYQVDLYAVDRAGNKSAPVKVTVKPLQPAITRVAESMEVKPGFSSFFIDWKNDLEQSINVYVDFTFSKDGADHSFTSVFSSNLQEERRFVEDLDLGPDNPISVKLRVEDIYGNITESIDKGTLTLYEDMEIPKEKWVLPAANDSIGGVPQCFGDGLEGRLRYVIDGIIDRGDNLNFMHTQARGRTGNKDDGNMPWNFIIDLGDYYELSRIVTVQRHSGGLNNVNRGQYYKSENVGIYEMYYWDEDSSKWSIISEHQIPVPVGLSELEFVKKGEAGDMAYMYPDDPQYTKPTRWFRYRAMKGFTANYTREDANCLSELTLYGRKAGQ</sequence>
<gene>
    <name evidence="4" type="ORF">D1614_17800</name>
</gene>
<accession>A0A399SVG2</accession>
<dbReference type="Gene3D" id="2.60.120.260">
    <property type="entry name" value="Galactose-binding domain-like"/>
    <property type="match status" value="1"/>
</dbReference>
<protein>
    <submittedName>
        <fullName evidence="4">DUF4959 domain-containing protein</fullName>
    </submittedName>
</protein>
<evidence type="ECO:0000259" key="3">
    <source>
        <dbReference type="Pfam" id="PF17166"/>
    </source>
</evidence>
<feature type="domain" description="DUF4959" evidence="1">
    <location>
        <begin position="20"/>
        <end position="124"/>
    </location>
</feature>
<dbReference type="InterPro" id="IPR033431">
    <property type="entry name" value="DUF5126"/>
</dbReference>
<proteinExistence type="predicted"/>
<dbReference type="InterPro" id="IPR032164">
    <property type="entry name" value="DUF5000"/>
</dbReference>
<dbReference type="Pfam" id="PF16323">
    <property type="entry name" value="DUF4959"/>
    <property type="match status" value="1"/>
</dbReference>
<name>A0A399SVG2_9BACT</name>
<keyword evidence="5" id="KW-1185">Reference proteome</keyword>
<dbReference type="Pfam" id="PF17166">
    <property type="entry name" value="DUF5126"/>
    <property type="match status" value="1"/>
</dbReference>
<organism evidence="4 5">
    <name type="scientific">Maribellus luteus</name>
    <dbReference type="NCBI Taxonomy" id="2305463"/>
    <lineage>
        <taxon>Bacteria</taxon>
        <taxon>Pseudomonadati</taxon>
        <taxon>Bacteroidota</taxon>
        <taxon>Bacteroidia</taxon>
        <taxon>Marinilabiliales</taxon>
        <taxon>Prolixibacteraceae</taxon>
        <taxon>Maribellus</taxon>
    </lineage>
</organism>
<dbReference type="PROSITE" id="PS51257">
    <property type="entry name" value="PROKAR_LIPOPROTEIN"/>
    <property type="match status" value="1"/>
</dbReference>
<dbReference type="InterPro" id="IPR032527">
    <property type="entry name" value="DUF4959"/>
</dbReference>
<dbReference type="RefSeq" id="WP_119439325.1">
    <property type="nucleotide sequence ID" value="NZ_QWGR01000012.1"/>
</dbReference>
<evidence type="ECO:0000313" key="5">
    <source>
        <dbReference type="Proteomes" id="UP000265926"/>
    </source>
</evidence>
<evidence type="ECO:0000313" key="4">
    <source>
        <dbReference type="EMBL" id="RIJ46779.1"/>
    </source>
</evidence>
<reference evidence="4 5" key="1">
    <citation type="submission" date="2018-08" db="EMBL/GenBank/DDBJ databases">
        <title>Pallidiluteibacterium maritimus gen. nov., sp. nov., isolated from coastal sediment.</title>
        <authorList>
            <person name="Zhou L.Y."/>
        </authorList>
    </citation>
    <scope>NUCLEOTIDE SEQUENCE [LARGE SCALE GENOMIC DNA]</scope>
    <source>
        <strain evidence="4 5">XSD2</strain>
    </source>
</reference>
<dbReference type="OrthoDB" id="626236at2"/>
<dbReference type="Proteomes" id="UP000265926">
    <property type="component" value="Unassembled WGS sequence"/>
</dbReference>
<evidence type="ECO:0000259" key="1">
    <source>
        <dbReference type="Pfam" id="PF16323"/>
    </source>
</evidence>
<dbReference type="EMBL" id="QWGR01000012">
    <property type="protein sequence ID" value="RIJ46779.1"/>
    <property type="molecule type" value="Genomic_DNA"/>
</dbReference>